<dbReference type="InterPro" id="IPR037138">
    <property type="entry name" value="His_deacetylse_dom_sf"/>
</dbReference>
<evidence type="ECO:0000256" key="8">
    <source>
        <dbReference type="ARBA" id="ARBA00023163"/>
    </source>
</evidence>
<dbReference type="Gene3D" id="3.40.800.20">
    <property type="entry name" value="Histone deacetylase domain"/>
    <property type="match status" value="1"/>
</dbReference>
<feature type="region of interest" description="Disordered" evidence="11">
    <location>
        <begin position="313"/>
        <end position="339"/>
    </location>
</feature>
<feature type="domain" description="Histone deacetylase" evidence="12">
    <location>
        <begin position="506"/>
        <end position="819"/>
    </location>
</feature>
<dbReference type="PRINTS" id="PR01270">
    <property type="entry name" value="HDASUPER"/>
</dbReference>
<evidence type="ECO:0000256" key="2">
    <source>
        <dbReference type="ARBA" id="ARBA00007738"/>
    </source>
</evidence>
<dbReference type="SUPFAM" id="SSF52768">
    <property type="entry name" value="Arginase/deacetylase"/>
    <property type="match status" value="1"/>
</dbReference>
<accession>A0A915PKA5</accession>
<protein>
    <recommendedName>
        <fullName evidence="3">histone deacetylase</fullName>
        <ecNumber evidence="3">3.5.1.98</ecNumber>
    </recommendedName>
</protein>
<comment type="subcellular location">
    <subcellularLocation>
        <location evidence="1">Nucleus</location>
    </subcellularLocation>
</comment>
<dbReference type="InterPro" id="IPR023801">
    <property type="entry name" value="His_deacetylse_dom"/>
</dbReference>
<dbReference type="Proteomes" id="UP000887581">
    <property type="component" value="Unplaced"/>
</dbReference>
<name>A0A915PKA5_9BILA</name>
<evidence type="ECO:0000256" key="5">
    <source>
        <dbReference type="ARBA" id="ARBA00022801"/>
    </source>
</evidence>
<dbReference type="PANTHER" id="PTHR10625">
    <property type="entry name" value="HISTONE DEACETYLASE HDAC1-RELATED"/>
    <property type="match status" value="1"/>
</dbReference>
<dbReference type="GO" id="GO:0141221">
    <property type="term" value="F:histone deacetylase activity, hydrolytic mechanism"/>
    <property type="evidence" value="ECO:0007669"/>
    <property type="project" value="UniProtKB-EC"/>
</dbReference>
<evidence type="ECO:0000256" key="7">
    <source>
        <dbReference type="ARBA" id="ARBA00023015"/>
    </source>
</evidence>
<feature type="region of interest" description="Disordered" evidence="11">
    <location>
        <begin position="146"/>
        <end position="183"/>
    </location>
</feature>
<dbReference type="InterPro" id="IPR000286">
    <property type="entry name" value="HDACs"/>
</dbReference>
<feature type="compositionally biased region" description="Polar residues" evidence="11">
    <location>
        <begin position="172"/>
        <end position="183"/>
    </location>
</feature>
<comment type="similarity">
    <text evidence="2">Belongs to the histone deacetylase family. HD type 2 subfamily.</text>
</comment>
<keyword evidence="9" id="KW-0539">Nucleus</keyword>
<sequence>MKSYETLRWTKPSQYKTGLASVKLVLNWCNELIQMVTLLALVEFSVIIMENQQQSYTTASIEGPSTAPLGIPADSVGEDRLAFLQQMYQQKQVELLSQYQQAQTNLAMQHFNYFQALQTSQQQKQQHQHQCLQETKASEQTNAISAVDMSEDSDTRMSPSSKDSGGLRNKRSYSGSGQTISQLTKERLKTMITSKMNRNRSDSGNVSQATTSTVWTTSAASSTANSASWSSCIEGQTSQQPHSGSVQTPVAVSSLHFEPYYIPSTMHAMHGTLQPSDYQLRKVSSEPNLKMRIRAKLLNKSAGPLQSQSSAFTFTQRTSQSDTPMDTDLGGSTSSAESPTTLLATTSPHLIIPSPSLPNLASPAQIPMDMSALLAQALYSPFFSMPSLIGNNPLQPSFSMIDSELDSDSTLSEGAARQPIKFDTRSQSTLLSLGGYPSLLKQQLRDLVLRRKSLVREEPEDEAGFEAQLFSRMQSGSVLSTQLKTGLVYDPAMARHQCFCGNNRNHVEHGERVQSIWSRLHERGLVEKCERVFARKAPLEMLRTVHAATYVTFFAVSPTACLKMEPSQLPVKSFVQLSCGGIGVDSDTYFNDASTQLAARIAVGSLAELALQVAESRLRNGFACIRPPGHHAEYNQAMGFCFLNNVAITVKYLQQRCAEQCSRIAIIDWDVHHGNGTQICFEADPSVLYLSLHRHDNGNFFPGTGAVTEVGVGSGKGYTVNIPFSGEMMDDADYLAAWRVIVVPILDQFKPTFIIVSAGFDAAYGHSPALGGYNLSPQLFGYFTRQLMHYACGRVVLALEGGYNLDAISDSAEECVRALCGESPETTGKLSDEALNALPKQSAQEAIQKVVAIHKKHWPSLTAAQGIGSSELQWQAIAQKFASLSV</sequence>
<dbReference type="GO" id="GO:0000118">
    <property type="term" value="C:histone deacetylase complex"/>
    <property type="evidence" value="ECO:0007669"/>
    <property type="project" value="TreeGrafter"/>
</dbReference>
<evidence type="ECO:0000256" key="10">
    <source>
        <dbReference type="ARBA" id="ARBA00048287"/>
    </source>
</evidence>
<dbReference type="PANTHER" id="PTHR10625:SF5">
    <property type="entry name" value="HISTONE DEACETYLASE"/>
    <property type="match status" value="1"/>
</dbReference>
<evidence type="ECO:0000256" key="4">
    <source>
        <dbReference type="ARBA" id="ARBA00022491"/>
    </source>
</evidence>
<evidence type="ECO:0000256" key="3">
    <source>
        <dbReference type="ARBA" id="ARBA00012111"/>
    </source>
</evidence>
<evidence type="ECO:0000313" key="14">
    <source>
        <dbReference type="WBParaSite" id="sdigi.contig22.g1863.t1"/>
    </source>
</evidence>
<dbReference type="GO" id="GO:0040029">
    <property type="term" value="P:epigenetic regulation of gene expression"/>
    <property type="evidence" value="ECO:0007669"/>
    <property type="project" value="TreeGrafter"/>
</dbReference>
<keyword evidence="6" id="KW-0156">Chromatin regulator</keyword>
<evidence type="ECO:0000256" key="9">
    <source>
        <dbReference type="ARBA" id="ARBA00023242"/>
    </source>
</evidence>
<keyword evidence="13" id="KW-1185">Reference proteome</keyword>
<evidence type="ECO:0000256" key="11">
    <source>
        <dbReference type="SAM" id="MobiDB-lite"/>
    </source>
</evidence>
<dbReference type="AlphaFoldDB" id="A0A915PKA5"/>
<evidence type="ECO:0000313" key="13">
    <source>
        <dbReference type="Proteomes" id="UP000887581"/>
    </source>
</evidence>
<evidence type="ECO:0000256" key="1">
    <source>
        <dbReference type="ARBA" id="ARBA00004123"/>
    </source>
</evidence>
<dbReference type="WBParaSite" id="sdigi.contig22.g1863.t1">
    <property type="protein sequence ID" value="sdigi.contig22.g1863.t1"/>
    <property type="gene ID" value="sdigi.contig22.g1863"/>
</dbReference>
<comment type="catalytic activity">
    <reaction evidence="10">
        <text>N(6)-acetyl-L-lysyl-[histone] + H2O = L-lysyl-[histone] + acetate</text>
        <dbReference type="Rhea" id="RHEA:58196"/>
        <dbReference type="Rhea" id="RHEA-COMP:9845"/>
        <dbReference type="Rhea" id="RHEA-COMP:11338"/>
        <dbReference type="ChEBI" id="CHEBI:15377"/>
        <dbReference type="ChEBI" id="CHEBI:29969"/>
        <dbReference type="ChEBI" id="CHEBI:30089"/>
        <dbReference type="ChEBI" id="CHEBI:61930"/>
        <dbReference type="EC" id="3.5.1.98"/>
    </reaction>
</comment>
<dbReference type="EC" id="3.5.1.98" evidence="3"/>
<keyword evidence="7" id="KW-0805">Transcription regulation</keyword>
<evidence type="ECO:0000259" key="12">
    <source>
        <dbReference type="Pfam" id="PF00850"/>
    </source>
</evidence>
<reference evidence="14" key="1">
    <citation type="submission" date="2022-11" db="UniProtKB">
        <authorList>
            <consortium name="WormBaseParasite"/>
        </authorList>
    </citation>
    <scope>IDENTIFICATION</scope>
</reference>
<organism evidence="13 14">
    <name type="scientific">Setaria digitata</name>
    <dbReference type="NCBI Taxonomy" id="48799"/>
    <lineage>
        <taxon>Eukaryota</taxon>
        <taxon>Metazoa</taxon>
        <taxon>Ecdysozoa</taxon>
        <taxon>Nematoda</taxon>
        <taxon>Chromadorea</taxon>
        <taxon>Rhabditida</taxon>
        <taxon>Spirurina</taxon>
        <taxon>Spiruromorpha</taxon>
        <taxon>Filarioidea</taxon>
        <taxon>Setariidae</taxon>
        <taxon>Setaria</taxon>
    </lineage>
</organism>
<dbReference type="Pfam" id="PF00850">
    <property type="entry name" value="Hist_deacetyl"/>
    <property type="match status" value="1"/>
</dbReference>
<dbReference type="InterPro" id="IPR023696">
    <property type="entry name" value="Ureohydrolase_dom_sf"/>
</dbReference>
<keyword evidence="8" id="KW-0804">Transcription</keyword>
<proteinExistence type="inferred from homology"/>
<keyword evidence="4" id="KW-0678">Repressor</keyword>
<evidence type="ECO:0000256" key="6">
    <source>
        <dbReference type="ARBA" id="ARBA00022853"/>
    </source>
</evidence>
<keyword evidence="5" id="KW-0378">Hydrolase</keyword>